<sequence length="72" mass="8279">MAFKEESEKGLENRAAMVKKRMRESVLEVLERGWRKAVMVKKNDNILDLEVSSSAYEGVVFVFSTGKSRLRL</sequence>
<dbReference type="EMBL" id="CM042014">
    <property type="protein sequence ID" value="KAI3720683.1"/>
    <property type="molecule type" value="Genomic_DNA"/>
</dbReference>
<evidence type="ECO:0000313" key="1">
    <source>
        <dbReference type="EMBL" id="KAI3720683.1"/>
    </source>
</evidence>
<keyword evidence="2" id="KW-1185">Reference proteome</keyword>
<reference evidence="2" key="1">
    <citation type="journal article" date="2022" name="Mol. Ecol. Resour.">
        <title>The genomes of chicory, endive, great burdock and yacon provide insights into Asteraceae palaeo-polyploidization history and plant inulin production.</title>
        <authorList>
            <person name="Fan W."/>
            <person name="Wang S."/>
            <person name="Wang H."/>
            <person name="Wang A."/>
            <person name="Jiang F."/>
            <person name="Liu H."/>
            <person name="Zhao H."/>
            <person name="Xu D."/>
            <person name="Zhang Y."/>
        </authorList>
    </citation>
    <scope>NUCLEOTIDE SEQUENCE [LARGE SCALE GENOMIC DNA]</scope>
    <source>
        <strain evidence="2">cv. Punajuju</strain>
    </source>
</reference>
<protein>
    <submittedName>
        <fullName evidence="1">Uncharacterized protein</fullName>
    </submittedName>
</protein>
<evidence type="ECO:0000313" key="2">
    <source>
        <dbReference type="Proteomes" id="UP001055811"/>
    </source>
</evidence>
<organism evidence="1 2">
    <name type="scientific">Cichorium intybus</name>
    <name type="common">Chicory</name>
    <dbReference type="NCBI Taxonomy" id="13427"/>
    <lineage>
        <taxon>Eukaryota</taxon>
        <taxon>Viridiplantae</taxon>
        <taxon>Streptophyta</taxon>
        <taxon>Embryophyta</taxon>
        <taxon>Tracheophyta</taxon>
        <taxon>Spermatophyta</taxon>
        <taxon>Magnoliopsida</taxon>
        <taxon>eudicotyledons</taxon>
        <taxon>Gunneridae</taxon>
        <taxon>Pentapetalae</taxon>
        <taxon>asterids</taxon>
        <taxon>campanulids</taxon>
        <taxon>Asterales</taxon>
        <taxon>Asteraceae</taxon>
        <taxon>Cichorioideae</taxon>
        <taxon>Cichorieae</taxon>
        <taxon>Cichoriinae</taxon>
        <taxon>Cichorium</taxon>
    </lineage>
</organism>
<gene>
    <name evidence="1" type="ORF">L2E82_31674</name>
</gene>
<name>A0ACB9BFF8_CICIN</name>
<dbReference type="Proteomes" id="UP001055811">
    <property type="component" value="Linkage Group LG06"/>
</dbReference>
<accession>A0ACB9BFF8</accession>
<proteinExistence type="predicted"/>
<comment type="caution">
    <text evidence="1">The sequence shown here is derived from an EMBL/GenBank/DDBJ whole genome shotgun (WGS) entry which is preliminary data.</text>
</comment>
<reference evidence="1 2" key="2">
    <citation type="journal article" date="2022" name="Mol. Ecol. Resour.">
        <title>The genomes of chicory, endive, great burdock and yacon provide insights into Asteraceae paleo-polyploidization history and plant inulin production.</title>
        <authorList>
            <person name="Fan W."/>
            <person name="Wang S."/>
            <person name="Wang H."/>
            <person name="Wang A."/>
            <person name="Jiang F."/>
            <person name="Liu H."/>
            <person name="Zhao H."/>
            <person name="Xu D."/>
            <person name="Zhang Y."/>
        </authorList>
    </citation>
    <scope>NUCLEOTIDE SEQUENCE [LARGE SCALE GENOMIC DNA]</scope>
    <source>
        <strain evidence="2">cv. Punajuju</strain>
        <tissue evidence="1">Leaves</tissue>
    </source>
</reference>